<proteinExistence type="predicted"/>
<evidence type="ECO:0000259" key="3">
    <source>
        <dbReference type="SMART" id="SM00894"/>
    </source>
</evidence>
<feature type="compositionally biased region" description="Basic and acidic residues" evidence="1">
    <location>
        <begin position="157"/>
        <end position="168"/>
    </location>
</feature>
<dbReference type="RefSeq" id="WP_377258663.1">
    <property type="nucleotide sequence ID" value="NZ_JBHLUH010000073.1"/>
</dbReference>
<feature type="compositionally biased region" description="Pro residues" evidence="1">
    <location>
        <begin position="103"/>
        <end position="129"/>
    </location>
</feature>
<comment type="caution">
    <text evidence="4">The sequence shown here is derived from an EMBL/GenBank/DDBJ whole genome shotgun (WGS) entry which is preliminary data.</text>
</comment>
<keyword evidence="2" id="KW-1133">Transmembrane helix</keyword>
<reference evidence="4 5" key="1">
    <citation type="submission" date="2024-09" db="EMBL/GenBank/DDBJ databases">
        <authorList>
            <person name="Sun Q."/>
            <person name="Mori K."/>
        </authorList>
    </citation>
    <scope>NUCLEOTIDE SEQUENCE [LARGE SCALE GENOMIC DNA]</scope>
    <source>
        <strain evidence="4 5">TBRC 3947</strain>
    </source>
</reference>
<organism evidence="4 5">
    <name type="scientific">Phytohabitans kaempferiae</name>
    <dbReference type="NCBI Taxonomy" id="1620943"/>
    <lineage>
        <taxon>Bacteria</taxon>
        <taxon>Bacillati</taxon>
        <taxon>Actinomycetota</taxon>
        <taxon>Actinomycetes</taxon>
        <taxon>Micromonosporales</taxon>
        <taxon>Micromonosporaceae</taxon>
    </lineage>
</organism>
<keyword evidence="2" id="KW-0812">Transmembrane</keyword>
<protein>
    <submittedName>
        <fullName evidence="4">Excalibur calcium-binding domain-containing protein</fullName>
    </submittedName>
</protein>
<keyword evidence="2" id="KW-0472">Membrane</keyword>
<feature type="region of interest" description="Disordered" evidence="1">
    <location>
        <begin position="44"/>
        <end position="175"/>
    </location>
</feature>
<feature type="transmembrane region" description="Helical" evidence="2">
    <location>
        <begin position="20"/>
        <end position="42"/>
    </location>
</feature>
<evidence type="ECO:0000313" key="5">
    <source>
        <dbReference type="Proteomes" id="UP001589867"/>
    </source>
</evidence>
<dbReference type="Proteomes" id="UP001589867">
    <property type="component" value="Unassembled WGS sequence"/>
</dbReference>
<evidence type="ECO:0000313" key="4">
    <source>
        <dbReference type="EMBL" id="MFC0532493.1"/>
    </source>
</evidence>
<name>A0ABV6MCM2_9ACTN</name>
<gene>
    <name evidence="4" type="ORF">ACFFIA_33185</name>
</gene>
<evidence type="ECO:0000256" key="2">
    <source>
        <dbReference type="SAM" id="Phobius"/>
    </source>
</evidence>
<dbReference type="EMBL" id="JBHLUH010000073">
    <property type="protein sequence ID" value="MFC0532493.1"/>
    <property type="molecule type" value="Genomic_DNA"/>
</dbReference>
<evidence type="ECO:0000256" key="1">
    <source>
        <dbReference type="SAM" id="MobiDB-lite"/>
    </source>
</evidence>
<accession>A0ABV6MCM2</accession>
<dbReference type="InterPro" id="IPR008613">
    <property type="entry name" value="Excalibur_Ca-bd_domain"/>
</dbReference>
<keyword evidence="5" id="KW-1185">Reference proteome</keyword>
<feature type="domain" description="Excalibur calcium-binding" evidence="3">
    <location>
        <begin position="137"/>
        <end position="173"/>
    </location>
</feature>
<sequence>MTYHAPRKTPDPALRKALTIVGGATAGAMLLLCGLCGVVSLATTGDDDEPGGGVTATAQPAGVERLVSAPVETPASPSSTPSPSPSLSLSPTPSPVPATSSPAPKPPASKKPAVPPPPPKTTKPAAPPPPEDEPDVYYANCDAARRAGAAPIYRGEPGYRKGLDRDNDGVACETD</sequence>
<feature type="compositionally biased region" description="Low complexity" evidence="1">
    <location>
        <begin position="67"/>
        <end position="102"/>
    </location>
</feature>
<dbReference type="PRINTS" id="PR01217">
    <property type="entry name" value="PRICHEXTENSN"/>
</dbReference>
<dbReference type="Pfam" id="PF05901">
    <property type="entry name" value="Excalibur"/>
    <property type="match status" value="1"/>
</dbReference>
<dbReference type="SMART" id="SM00894">
    <property type="entry name" value="Excalibur"/>
    <property type="match status" value="1"/>
</dbReference>